<dbReference type="Gene3D" id="4.10.280.10">
    <property type="entry name" value="Helix-loop-helix DNA-binding domain"/>
    <property type="match status" value="1"/>
</dbReference>
<dbReference type="InterPro" id="IPR018540">
    <property type="entry name" value="Spo0E-like"/>
</dbReference>
<proteinExistence type="predicted"/>
<dbReference type="SUPFAM" id="SSF140500">
    <property type="entry name" value="BAS1536-like"/>
    <property type="match status" value="1"/>
</dbReference>
<dbReference type="RefSeq" id="WP_113807436.1">
    <property type="nucleotide sequence ID" value="NZ_QOCW01000023.1"/>
</dbReference>
<dbReference type="Pfam" id="PF09388">
    <property type="entry name" value="SpoOE-like"/>
    <property type="match status" value="1"/>
</dbReference>
<reference evidence="1 2" key="1">
    <citation type="submission" date="2018-07" db="EMBL/GenBank/DDBJ databases">
        <title>Lottiidibacillus patelloidae gen. nov., sp. nov., isolated from the intestinal tract of a marine limpet and the reclassification of B. taeanensis BH030017T, B. algicola KMM 3737T and B. hwajinpoensis SW-72T as genus Lottiidibacillus.</title>
        <authorList>
            <person name="Liu R."/>
            <person name="Huang Z."/>
        </authorList>
    </citation>
    <scope>NUCLEOTIDE SEQUENCE [LARGE SCALE GENOMIC DNA]</scope>
    <source>
        <strain evidence="1 2">BH030017</strain>
    </source>
</reference>
<evidence type="ECO:0000313" key="2">
    <source>
        <dbReference type="Proteomes" id="UP000253314"/>
    </source>
</evidence>
<dbReference type="GO" id="GO:0046983">
    <property type="term" value="F:protein dimerization activity"/>
    <property type="evidence" value="ECO:0007669"/>
    <property type="project" value="InterPro"/>
</dbReference>
<dbReference type="InterPro" id="IPR036638">
    <property type="entry name" value="HLH_DNA-bd_sf"/>
</dbReference>
<organism evidence="1 2">
    <name type="scientific">Bacillus taeanensis</name>
    <dbReference type="NCBI Taxonomy" id="273032"/>
    <lineage>
        <taxon>Bacteria</taxon>
        <taxon>Bacillati</taxon>
        <taxon>Bacillota</taxon>
        <taxon>Bacilli</taxon>
        <taxon>Bacillales</taxon>
        <taxon>Bacillaceae</taxon>
        <taxon>Bacillus</taxon>
    </lineage>
</organism>
<dbReference type="AlphaFoldDB" id="A0A366XRU1"/>
<sequence>MELIKSIEEVRSKMIEKALEKGDFTNKEVVQLSQELDSLILEAQKEQSSK</sequence>
<dbReference type="EMBL" id="QOCW01000023">
    <property type="protein sequence ID" value="RBW68258.1"/>
    <property type="molecule type" value="Genomic_DNA"/>
</dbReference>
<name>A0A366XRU1_9BACI</name>
<evidence type="ECO:0000313" key="1">
    <source>
        <dbReference type="EMBL" id="RBW68258.1"/>
    </source>
</evidence>
<comment type="caution">
    <text evidence="1">The sequence shown here is derived from an EMBL/GenBank/DDBJ whole genome shotgun (WGS) entry which is preliminary data.</text>
</comment>
<protein>
    <recommendedName>
        <fullName evidence="3">Aspartyl-phosphate phosphatase Spo0E family protein</fullName>
    </recommendedName>
</protein>
<dbReference type="GO" id="GO:0043937">
    <property type="term" value="P:regulation of sporulation"/>
    <property type="evidence" value="ECO:0007669"/>
    <property type="project" value="InterPro"/>
</dbReference>
<dbReference type="Proteomes" id="UP000253314">
    <property type="component" value="Unassembled WGS sequence"/>
</dbReference>
<keyword evidence="2" id="KW-1185">Reference proteome</keyword>
<dbReference type="OrthoDB" id="2472370at2"/>
<dbReference type="InterPro" id="IPR037208">
    <property type="entry name" value="Spo0E-like_sf"/>
</dbReference>
<gene>
    <name evidence="1" type="ORF">DS031_17960</name>
</gene>
<evidence type="ECO:0008006" key="3">
    <source>
        <dbReference type="Google" id="ProtNLM"/>
    </source>
</evidence>
<accession>A0A366XRU1</accession>